<accession>A0ABS3YW19</accession>
<proteinExistence type="predicted"/>
<dbReference type="Pfam" id="PF13585">
    <property type="entry name" value="CHU_C"/>
    <property type="match status" value="1"/>
</dbReference>
<comment type="caution">
    <text evidence="3">The sequence shown here is derived from an EMBL/GenBank/DDBJ whole genome shotgun (WGS) entry which is preliminary data.</text>
</comment>
<feature type="chain" id="PRO_5047057086" evidence="1">
    <location>
        <begin position="26"/>
        <end position="1254"/>
    </location>
</feature>
<sequence>MRKTLRVQVTNKVLLLCFCLQVAFYYDTNAQVSGTYTINSTLPTGPGNFHSFTDAVTYMQNGLSGAITFNVVAGTGPYNEQITLDNRIGATVLNTVTFNCNGVTLSFIANNTNNRAGVKLDNASYVTFDNLRITPQAAGLYGYGFHLLNNSDNNIIRNCRVVVPANAIPDNHEGIVINGNHGAATASGTSNCDNNLIQNNTISGGRTGITLNSAPASGAAVLMRNNKVLNNTISDPDSSCIQLNYNDSALVDGNDLQGGPHAINRVAGVYLNLFDQQVKVTNNKIHNFHIGALIWGSFIYGILNSAQGISGKENLFANNLIYDFSSNGIQYGIASRFATASYFNIFNNTISLDDQTIYGQECDGIYFEDVSNVKVWNNIISISRQTSDWNYGITLEKLMPQLSCSRNVYYVSGSDFTNAVGSLANTDLTLLTDWQKATGLDYSSANEDPLFTNLAAFNFIPKAQPIDNMALVVTINTDITGAVRSPLNPDPGCYEFVTPACQTPVVPGSTTVLPDSILCYGPQISLGLQGNSWGVGQTYTWQSASSPTGTYSNVSTGLAYPSADLLPASTLYYRAAVTCLGNTMYSAPIRVIVNTRLSGGTYTINSGQPTGGINFHSFGDAVLAMQCGITGSVVFNVTPGSGPYNEQVILPAITTSATQTVTFRGNGNTLAFAATNSDERAVLKLNGIDYVTIDSLNINVTGSSFGFGIQLMDDADHNTIKRCSVSMATNIVTNGYAGIVINNSGNDPINYSEFTYCDSNTIANNTITGGYYGISYTSRTYIAPSPMPVGNILSGNKMIDNCGFGIYMDGVANTLVDSNDISQKDRTTFTNFSGIYLKQSASFGMAPYGNKITRNRVHNLITNGRVATVEAHGLHFEAVLGNAAAPNIAANNLMYNFRGIGNQYGVYSRSSNNLKVYHNTISLEDSTGTNSASGITAGVGLYGSLTVNDEFKNNSVVIKRGGLGTSTGILIIGKDSALKADHNNYLITTLAGTGYTGSMGGRTYTKLTDWLAVRKDSNSICLYPLYKDSLKADFTPTLIPFDDKGTTVGITNDINNTLRSASKPDIGANEFTVCYPLTEPIVRVDSVGGFVIKFAWSAVENASGYRVSRDGLNWTEPSSGKMGTSHYISGLMGQDTVGLMVEALGTRFDCPSAYSKHLVGQTLSDQIFFPNTFTPNGNGQNDKFKMYSNVVHSMRLLIFNQWGEKVFETADINGSWDGTCKGKPQPIGVYVYVATMELTDGTSQVKKGSFNLLR</sequence>
<dbReference type="InterPro" id="IPR006626">
    <property type="entry name" value="PbH1"/>
</dbReference>
<dbReference type="InterPro" id="IPR039448">
    <property type="entry name" value="Beta_helix"/>
</dbReference>
<dbReference type="Proteomes" id="UP000677244">
    <property type="component" value="Unassembled WGS sequence"/>
</dbReference>
<dbReference type="SUPFAM" id="SSF51126">
    <property type="entry name" value="Pectin lyase-like"/>
    <property type="match status" value="2"/>
</dbReference>
<evidence type="ECO:0000313" key="4">
    <source>
        <dbReference type="Proteomes" id="UP000677244"/>
    </source>
</evidence>
<dbReference type="InterPro" id="IPR011050">
    <property type="entry name" value="Pectin_lyase_fold/virulence"/>
</dbReference>
<dbReference type="Gene3D" id="2.160.20.10">
    <property type="entry name" value="Single-stranded right-handed beta-helix, Pectin lyase-like"/>
    <property type="match status" value="3"/>
</dbReference>
<keyword evidence="4" id="KW-1185">Reference proteome</keyword>
<evidence type="ECO:0000259" key="2">
    <source>
        <dbReference type="Pfam" id="PF13229"/>
    </source>
</evidence>
<feature type="domain" description="Right handed beta helix" evidence="2">
    <location>
        <begin position="223"/>
        <end position="393"/>
    </location>
</feature>
<evidence type="ECO:0000256" key="1">
    <source>
        <dbReference type="SAM" id="SignalP"/>
    </source>
</evidence>
<dbReference type="Pfam" id="PF13229">
    <property type="entry name" value="Beta_helix"/>
    <property type="match status" value="1"/>
</dbReference>
<protein>
    <submittedName>
        <fullName evidence="3">Right-handed parallel beta-helix repeat-containing protein</fullName>
    </submittedName>
</protein>
<dbReference type="SMART" id="SM00710">
    <property type="entry name" value="PbH1"/>
    <property type="match status" value="15"/>
</dbReference>
<dbReference type="EMBL" id="JAGHKO010000004">
    <property type="protein sequence ID" value="MBO9202126.1"/>
    <property type="molecule type" value="Genomic_DNA"/>
</dbReference>
<dbReference type="InterPro" id="IPR026341">
    <property type="entry name" value="T9SS_type_B"/>
</dbReference>
<dbReference type="InterPro" id="IPR012334">
    <property type="entry name" value="Pectin_lyas_fold"/>
</dbReference>
<gene>
    <name evidence="3" type="ORF">J7I42_17710</name>
</gene>
<reference evidence="3 4" key="1">
    <citation type="submission" date="2021-03" db="EMBL/GenBank/DDBJ databases">
        <title>Assistant Professor.</title>
        <authorList>
            <person name="Huq M.A."/>
        </authorList>
    </citation>
    <scope>NUCLEOTIDE SEQUENCE [LARGE SCALE GENOMIC DNA]</scope>
    <source>
        <strain evidence="3 4">MAH-29</strain>
    </source>
</reference>
<dbReference type="NCBIfam" id="TIGR04131">
    <property type="entry name" value="Bac_Flav_CTERM"/>
    <property type="match status" value="1"/>
</dbReference>
<evidence type="ECO:0000313" key="3">
    <source>
        <dbReference type="EMBL" id="MBO9202126.1"/>
    </source>
</evidence>
<keyword evidence="1" id="KW-0732">Signal</keyword>
<name>A0ABS3YW19_9BACT</name>
<feature type="signal peptide" evidence="1">
    <location>
        <begin position="1"/>
        <end position="25"/>
    </location>
</feature>
<organism evidence="3 4">
    <name type="scientific">Niastella soli</name>
    <dbReference type="NCBI Taxonomy" id="2821487"/>
    <lineage>
        <taxon>Bacteria</taxon>
        <taxon>Pseudomonadati</taxon>
        <taxon>Bacteroidota</taxon>
        <taxon>Chitinophagia</taxon>
        <taxon>Chitinophagales</taxon>
        <taxon>Chitinophagaceae</taxon>
        <taxon>Niastella</taxon>
    </lineage>
</organism>
<dbReference type="RefSeq" id="WP_209140177.1">
    <property type="nucleotide sequence ID" value="NZ_JAGHKO010000004.1"/>
</dbReference>